<sequence length="74" mass="8124">MPRGDGTGPLGMGPMTGRGAGYCAGFRFPGYLNFGGRSLGFGRGRGYRRLLWFGGLVPSGAYLAYRWFNRNKIR</sequence>
<keyword evidence="1" id="KW-0472">Membrane</keyword>
<protein>
    <submittedName>
        <fullName evidence="2">DUF5320 domain-containing protein</fullName>
    </submittedName>
</protein>
<feature type="transmembrane region" description="Helical" evidence="1">
    <location>
        <begin position="50"/>
        <end position="68"/>
    </location>
</feature>
<dbReference type="KEGG" id="cfem:HCR03_14630"/>
<accession>A0A7G8T8J0</accession>
<name>A0A7G8T8J0_9FIRM</name>
<dbReference type="InterPro" id="IPR035205">
    <property type="entry name" value="DUF5320"/>
</dbReference>
<evidence type="ECO:0000313" key="2">
    <source>
        <dbReference type="EMBL" id="QNK39931.1"/>
    </source>
</evidence>
<dbReference type="EMBL" id="CP060286">
    <property type="protein sequence ID" value="QNK39931.1"/>
    <property type="molecule type" value="Genomic_DNA"/>
</dbReference>
<evidence type="ECO:0000256" key="1">
    <source>
        <dbReference type="SAM" id="Phobius"/>
    </source>
</evidence>
<dbReference type="AlphaFoldDB" id="A0A7G8T8J0"/>
<keyword evidence="1" id="KW-0812">Transmembrane</keyword>
<gene>
    <name evidence="2" type="ORF">HCR03_14630</name>
</gene>
<evidence type="ECO:0000313" key="3">
    <source>
        <dbReference type="Proteomes" id="UP000515909"/>
    </source>
</evidence>
<reference evidence="2 3" key="1">
    <citation type="submission" date="2020-08" db="EMBL/GenBank/DDBJ databases">
        <title>The isolate Caproiciproducens sp. 7D4C2 produces n-caproate at mildly acidic conditions from hexoses: genome and rBOX comparison with related strains and chain-elongating bacteria.</title>
        <authorList>
            <person name="Esquivel-Elizondo S."/>
            <person name="Bagci C."/>
            <person name="Temovska M."/>
            <person name="Jeon B.S."/>
            <person name="Bessarab I."/>
            <person name="Williams R.B.H."/>
            <person name="Huson D.H."/>
            <person name="Angenent L.T."/>
        </authorList>
    </citation>
    <scope>NUCLEOTIDE SEQUENCE [LARGE SCALE GENOMIC DNA]</scope>
    <source>
        <strain evidence="2 3">7D4C2</strain>
    </source>
</reference>
<keyword evidence="1" id="KW-1133">Transmembrane helix</keyword>
<organism evidence="2 3">
    <name type="scientific">Caproicibacter fermentans</name>
    <dbReference type="NCBI Taxonomy" id="2576756"/>
    <lineage>
        <taxon>Bacteria</taxon>
        <taxon>Bacillati</taxon>
        <taxon>Bacillota</taxon>
        <taxon>Clostridia</taxon>
        <taxon>Eubacteriales</taxon>
        <taxon>Acutalibacteraceae</taxon>
        <taxon>Caproicibacter</taxon>
    </lineage>
</organism>
<dbReference type="Pfam" id="PF17253">
    <property type="entry name" value="DUF5320"/>
    <property type="match status" value="1"/>
</dbReference>
<dbReference type="Proteomes" id="UP000515909">
    <property type="component" value="Chromosome"/>
</dbReference>
<proteinExistence type="predicted"/>